<gene>
    <name evidence="2" type="ORF">THAOC_35139</name>
</gene>
<proteinExistence type="predicted"/>
<comment type="caution">
    <text evidence="2">The sequence shown here is derived from an EMBL/GenBank/DDBJ whole genome shotgun (WGS) entry which is preliminary data.</text>
</comment>
<accession>K0RB13</accession>
<protein>
    <submittedName>
        <fullName evidence="2">Uncharacterized protein</fullName>
    </submittedName>
</protein>
<keyword evidence="1" id="KW-0175">Coiled coil</keyword>
<reference evidence="2 3" key="1">
    <citation type="journal article" date="2012" name="Genome Biol.">
        <title>Genome and low-iron response of an oceanic diatom adapted to chronic iron limitation.</title>
        <authorList>
            <person name="Lommer M."/>
            <person name="Specht M."/>
            <person name="Roy A.S."/>
            <person name="Kraemer L."/>
            <person name="Andreson R."/>
            <person name="Gutowska M.A."/>
            <person name="Wolf J."/>
            <person name="Bergner S.V."/>
            <person name="Schilhabel M.B."/>
            <person name="Klostermeier U.C."/>
            <person name="Beiko R.G."/>
            <person name="Rosenstiel P."/>
            <person name="Hippler M."/>
            <person name="Laroche J."/>
        </authorList>
    </citation>
    <scope>NUCLEOTIDE SEQUENCE [LARGE SCALE GENOMIC DNA]</scope>
    <source>
        <strain evidence="2 3">CCMP1005</strain>
    </source>
</reference>
<dbReference type="EMBL" id="AGNL01047902">
    <property type="protein sequence ID" value="EJK46206.1"/>
    <property type="molecule type" value="Genomic_DNA"/>
</dbReference>
<dbReference type="Proteomes" id="UP000266841">
    <property type="component" value="Unassembled WGS sequence"/>
</dbReference>
<dbReference type="AlphaFoldDB" id="K0RB13"/>
<evidence type="ECO:0000313" key="2">
    <source>
        <dbReference type="EMBL" id="EJK46206.1"/>
    </source>
</evidence>
<evidence type="ECO:0000256" key="1">
    <source>
        <dbReference type="SAM" id="Coils"/>
    </source>
</evidence>
<evidence type="ECO:0000313" key="3">
    <source>
        <dbReference type="Proteomes" id="UP000266841"/>
    </source>
</evidence>
<name>K0RB13_THAOC</name>
<sequence length="248" mass="28385">MYSGASGEVLNFLMKFHSNRHWRACFDLPLPVDVEGVDWHHVIEFLAMNNASRDRIDNSLAALIAHGWDSGVDWKDLLLKLVAPVKSSPERFANAYTLSSLAGWARYLLVEDWSVDFRIGIKKWREGIINDPIFFRSNIYGRPVLGTNVQLEAMFRQVDQYEAMCDELAAQLSVLELAVWKARMETSTLATDRMRRRCKKRSREDEATFRHQCRVDCGAQQVIQNVLPFLTEDVEPVSALADFGCDDL</sequence>
<organism evidence="2 3">
    <name type="scientific">Thalassiosira oceanica</name>
    <name type="common">Marine diatom</name>
    <dbReference type="NCBI Taxonomy" id="159749"/>
    <lineage>
        <taxon>Eukaryota</taxon>
        <taxon>Sar</taxon>
        <taxon>Stramenopiles</taxon>
        <taxon>Ochrophyta</taxon>
        <taxon>Bacillariophyta</taxon>
        <taxon>Coscinodiscophyceae</taxon>
        <taxon>Thalassiosirophycidae</taxon>
        <taxon>Thalassiosirales</taxon>
        <taxon>Thalassiosiraceae</taxon>
        <taxon>Thalassiosira</taxon>
    </lineage>
</organism>
<feature type="coiled-coil region" evidence="1">
    <location>
        <begin position="151"/>
        <end position="178"/>
    </location>
</feature>
<keyword evidence="3" id="KW-1185">Reference proteome</keyword>